<keyword evidence="1" id="KW-1133">Transmembrane helix</keyword>
<evidence type="ECO:0000313" key="2">
    <source>
        <dbReference type="EMBL" id="KAJ9662670.1"/>
    </source>
</evidence>
<name>A0ABQ9NRP7_9PEZI</name>
<proteinExistence type="predicted"/>
<keyword evidence="1" id="KW-0812">Transmembrane</keyword>
<protein>
    <submittedName>
        <fullName evidence="2">Uncharacterized protein</fullName>
    </submittedName>
</protein>
<evidence type="ECO:0000313" key="3">
    <source>
        <dbReference type="Proteomes" id="UP001172684"/>
    </source>
</evidence>
<accession>A0ABQ9NRP7</accession>
<gene>
    <name evidence="2" type="ORF">H2201_005954</name>
</gene>
<keyword evidence="1" id="KW-0472">Membrane</keyword>
<keyword evidence="3" id="KW-1185">Reference proteome</keyword>
<sequence>MASARYLFTRDIDSSLSPFMVHLLIALLVLVIIALTATAILYVLKVVRRSRKDAELPMYNEKPVSKTSNHRRLTITATPYGRRPGSVLVYQEKQSLIANSSSPPPSPVPEIRITFPDEVDESGKRQSGRVVVVRVGEQSVGLEPLSEDLPPYQRTSSDRFQSLDLERIGGLKEKL</sequence>
<reference evidence="2" key="1">
    <citation type="submission" date="2022-10" db="EMBL/GenBank/DDBJ databases">
        <title>Culturing micro-colonial fungi from biological soil crusts in the Mojave desert and describing Neophaeococcomyces mojavensis, and introducing the new genera and species Taxawa tesnikishii.</title>
        <authorList>
            <person name="Kurbessoian T."/>
            <person name="Stajich J.E."/>
        </authorList>
    </citation>
    <scope>NUCLEOTIDE SEQUENCE</scope>
    <source>
        <strain evidence="2">TK_1</strain>
    </source>
</reference>
<evidence type="ECO:0000256" key="1">
    <source>
        <dbReference type="SAM" id="Phobius"/>
    </source>
</evidence>
<organism evidence="2 3">
    <name type="scientific">Coniosporium apollinis</name>
    <dbReference type="NCBI Taxonomy" id="61459"/>
    <lineage>
        <taxon>Eukaryota</taxon>
        <taxon>Fungi</taxon>
        <taxon>Dikarya</taxon>
        <taxon>Ascomycota</taxon>
        <taxon>Pezizomycotina</taxon>
        <taxon>Dothideomycetes</taxon>
        <taxon>Dothideomycetes incertae sedis</taxon>
        <taxon>Coniosporium</taxon>
    </lineage>
</organism>
<dbReference type="Proteomes" id="UP001172684">
    <property type="component" value="Unassembled WGS sequence"/>
</dbReference>
<feature type="transmembrane region" description="Helical" evidence="1">
    <location>
        <begin position="20"/>
        <end position="44"/>
    </location>
</feature>
<dbReference type="EMBL" id="JAPDRL010000048">
    <property type="protein sequence ID" value="KAJ9662670.1"/>
    <property type="molecule type" value="Genomic_DNA"/>
</dbReference>
<comment type="caution">
    <text evidence="2">The sequence shown here is derived from an EMBL/GenBank/DDBJ whole genome shotgun (WGS) entry which is preliminary data.</text>
</comment>